<dbReference type="InterPro" id="IPR002037">
    <property type="entry name" value="Glyco_hydro_8"/>
</dbReference>
<keyword evidence="5" id="KW-0136">Cellulose degradation</keyword>
<sequence length="186" mass="21270">MTITYKAHSQSGTNYKANNVYVEVIKNDITLHQHSDSYNSESSFGTPVPGYFHQVVFQNMDISQGDNIQLFIRVSRGDYKNYISYLKVENCWQIPDVPKPAYDTLAGFQLNYSIWNNPKNGFVEELTESPYTPDEPARRVIFMYDPAPSLKGEHTYSTVSEGMGYALLISYAADDQFTFDSFYDTL</sequence>
<dbReference type="AlphaFoldDB" id="A0A1V1NQU6"/>
<evidence type="ECO:0000256" key="7">
    <source>
        <dbReference type="ARBA" id="ARBA00023326"/>
    </source>
</evidence>
<evidence type="ECO:0000256" key="3">
    <source>
        <dbReference type="ARBA" id="ARBA00012601"/>
    </source>
</evidence>
<comment type="caution">
    <text evidence="8">The sequence shown here is derived from an EMBL/GenBank/DDBJ whole genome shotgun (WGS) entry which is preliminary data.</text>
</comment>
<evidence type="ECO:0000256" key="6">
    <source>
        <dbReference type="ARBA" id="ARBA00023295"/>
    </source>
</evidence>
<keyword evidence="7" id="KW-0119">Carbohydrate metabolism</keyword>
<keyword evidence="6" id="KW-0326">Glycosidase</keyword>
<dbReference type="EC" id="3.2.1.4" evidence="3"/>
<proteinExistence type="inferred from homology"/>
<dbReference type="GO" id="GO:0030245">
    <property type="term" value="P:cellulose catabolic process"/>
    <property type="evidence" value="ECO:0007669"/>
    <property type="project" value="UniProtKB-KW"/>
</dbReference>
<name>A0A1V1NQU6_9BACT</name>
<keyword evidence="7" id="KW-0624">Polysaccharide degradation</keyword>
<gene>
    <name evidence="8" type="ORF">OMM_15091</name>
</gene>
<organism evidence="8 9">
    <name type="scientific">Candidatus Magnetoglobus multicellularis str. Araruama</name>
    <dbReference type="NCBI Taxonomy" id="890399"/>
    <lineage>
        <taxon>Bacteria</taxon>
        <taxon>Pseudomonadati</taxon>
        <taxon>Thermodesulfobacteriota</taxon>
        <taxon>Desulfobacteria</taxon>
        <taxon>Desulfobacterales</taxon>
        <taxon>Desulfobacteraceae</taxon>
        <taxon>Candidatus Magnetoglobus</taxon>
    </lineage>
</organism>
<dbReference type="Pfam" id="PF01270">
    <property type="entry name" value="Glyco_hydro_8"/>
    <property type="match status" value="1"/>
</dbReference>
<comment type="catalytic activity">
    <reaction evidence="1">
        <text>Endohydrolysis of (1-&gt;4)-beta-D-glucosidic linkages in cellulose, lichenin and cereal beta-D-glucans.</text>
        <dbReference type="EC" id="3.2.1.4"/>
    </reaction>
</comment>
<comment type="similarity">
    <text evidence="2">Belongs to the glycosyl hydrolase 8 (cellulase D) family.</text>
</comment>
<evidence type="ECO:0000256" key="2">
    <source>
        <dbReference type="ARBA" id="ARBA00009209"/>
    </source>
</evidence>
<dbReference type="SUPFAM" id="SSF48208">
    <property type="entry name" value="Six-hairpin glycosidases"/>
    <property type="match status" value="1"/>
</dbReference>
<protein>
    <recommendedName>
        <fullName evidence="3">cellulase</fullName>
        <ecNumber evidence="3">3.2.1.4</ecNumber>
    </recommendedName>
</protein>
<evidence type="ECO:0000256" key="4">
    <source>
        <dbReference type="ARBA" id="ARBA00022801"/>
    </source>
</evidence>
<evidence type="ECO:0000256" key="1">
    <source>
        <dbReference type="ARBA" id="ARBA00000966"/>
    </source>
</evidence>
<dbReference type="GO" id="GO:0008810">
    <property type="term" value="F:cellulase activity"/>
    <property type="evidence" value="ECO:0007669"/>
    <property type="project" value="UniProtKB-EC"/>
</dbReference>
<reference evidence="9" key="1">
    <citation type="submission" date="2012-11" db="EMBL/GenBank/DDBJ databases">
        <authorList>
            <person name="Lucero-Rivera Y.E."/>
            <person name="Tovar-Ramirez D."/>
        </authorList>
    </citation>
    <scope>NUCLEOTIDE SEQUENCE [LARGE SCALE GENOMIC DNA]</scope>
    <source>
        <strain evidence="9">Araruama</strain>
    </source>
</reference>
<feature type="non-terminal residue" evidence="8">
    <location>
        <position position="186"/>
    </location>
</feature>
<dbReference type="Proteomes" id="UP000189670">
    <property type="component" value="Unassembled WGS sequence"/>
</dbReference>
<dbReference type="EMBL" id="ATBP01003422">
    <property type="protein sequence ID" value="ETR64935.1"/>
    <property type="molecule type" value="Genomic_DNA"/>
</dbReference>
<evidence type="ECO:0000256" key="5">
    <source>
        <dbReference type="ARBA" id="ARBA00023001"/>
    </source>
</evidence>
<dbReference type="InterPro" id="IPR012341">
    <property type="entry name" value="6hp_glycosidase-like_sf"/>
</dbReference>
<dbReference type="InterPro" id="IPR008928">
    <property type="entry name" value="6-hairpin_glycosidase_sf"/>
</dbReference>
<dbReference type="Gene3D" id="1.50.10.10">
    <property type="match status" value="1"/>
</dbReference>
<evidence type="ECO:0000313" key="8">
    <source>
        <dbReference type="EMBL" id="ETR64935.1"/>
    </source>
</evidence>
<evidence type="ECO:0000313" key="9">
    <source>
        <dbReference type="Proteomes" id="UP000189670"/>
    </source>
</evidence>
<keyword evidence="4" id="KW-0378">Hydrolase</keyword>
<accession>A0A1V1NQU6</accession>